<name>A0A8H5MW22_9HYPO</name>
<proteinExistence type="predicted"/>
<feature type="coiled-coil region" evidence="1">
    <location>
        <begin position="249"/>
        <end position="351"/>
    </location>
</feature>
<keyword evidence="1" id="KW-0175">Coiled coil</keyword>
<feature type="compositionally biased region" description="Basic and acidic residues" evidence="2">
    <location>
        <begin position="554"/>
        <end position="563"/>
    </location>
</feature>
<keyword evidence="4" id="KW-1185">Reference proteome</keyword>
<dbReference type="AlphaFoldDB" id="A0A8H5MW22"/>
<reference evidence="3 4" key="1">
    <citation type="submission" date="2020-05" db="EMBL/GenBank/DDBJ databases">
        <title>Identification and distribution of gene clusters putatively required for synthesis of sphingolipid metabolism inhibitors in phylogenetically diverse species of the filamentous fungus Fusarium.</title>
        <authorList>
            <person name="Kim H.-S."/>
            <person name="Busman M."/>
            <person name="Brown D.W."/>
            <person name="Divon H."/>
            <person name="Uhlig S."/>
            <person name="Proctor R.H."/>
        </authorList>
    </citation>
    <scope>NUCLEOTIDE SEQUENCE [LARGE SCALE GENOMIC DNA]</scope>
    <source>
        <strain evidence="3 4">NRRL 25196</strain>
    </source>
</reference>
<feature type="region of interest" description="Disordered" evidence="2">
    <location>
        <begin position="551"/>
        <end position="637"/>
    </location>
</feature>
<feature type="compositionally biased region" description="Basic and acidic residues" evidence="2">
    <location>
        <begin position="627"/>
        <end position="637"/>
    </location>
</feature>
<dbReference type="Proteomes" id="UP000574317">
    <property type="component" value="Unassembled WGS sequence"/>
</dbReference>
<feature type="compositionally biased region" description="Basic and acidic residues" evidence="2">
    <location>
        <begin position="594"/>
        <end position="603"/>
    </location>
</feature>
<feature type="region of interest" description="Disordered" evidence="2">
    <location>
        <begin position="1"/>
        <end position="153"/>
    </location>
</feature>
<evidence type="ECO:0000313" key="3">
    <source>
        <dbReference type="EMBL" id="KAF5542828.1"/>
    </source>
</evidence>
<gene>
    <name evidence="3" type="ORF">FNAPI_9860</name>
</gene>
<feature type="compositionally biased region" description="Polar residues" evidence="2">
    <location>
        <begin position="1"/>
        <end position="24"/>
    </location>
</feature>
<feature type="compositionally biased region" description="Acidic residues" evidence="2">
    <location>
        <begin position="565"/>
        <end position="586"/>
    </location>
</feature>
<feature type="compositionally biased region" description="Low complexity" evidence="2">
    <location>
        <begin position="61"/>
        <end position="78"/>
    </location>
</feature>
<feature type="region of interest" description="Disordered" evidence="2">
    <location>
        <begin position="228"/>
        <end position="249"/>
    </location>
</feature>
<evidence type="ECO:0000313" key="4">
    <source>
        <dbReference type="Proteomes" id="UP000574317"/>
    </source>
</evidence>
<accession>A0A8H5MW22</accession>
<evidence type="ECO:0000256" key="2">
    <source>
        <dbReference type="SAM" id="MobiDB-lite"/>
    </source>
</evidence>
<organism evidence="3 4">
    <name type="scientific">Fusarium napiforme</name>
    <dbReference type="NCBI Taxonomy" id="42672"/>
    <lineage>
        <taxon>Eukaryota</taxon>
        <taxon>Fungi</taxon>
        <taxon>Dikarya</taxon>
        <taxon>Ascomycota</taxon>
        <taxon>Pezizomycotina</taxon>
        <taxon>Sordariomycetes</taxon>
        <taxon>Hypocreomycetidae</taxon>
        <taxon>Hypocreales</taxon>
        <taxon>Nectriaceae</taxon>
        <taxon>Fusarium</taxon>
        <taxon>Fusarium fujikuroi species complex</taxon>
    </lineage>
</organism>
<sequence length="637" mass="71361">MNMSSPSILGRISSPTQRLLNNPLRSPPTREVSEYDLDELEPRSEDPLFDQEPPRPRLRKTAQPTSTTSTRRSSSPASWDSKHRYENSPSRSKSKVIFAGPPPPIASSVLMNQDPTRQSASPNHSDSGRGFGLLSPSRFGLSDSPSQKHLDNRPRLDSIWRSLQRREKALERDIQQLLDLQASGLVAGSGDGCSESNFGSDTGTGESTFYSTATSKSRMMNSLHMPVRSAPDGSVIPVRQPAPSKPRGLKSARAGLQRAMAALSDLKAEENSHLNTALEQRKDALAYLDKMSKRRDDIYAELHALEDDEEEPLGQELRELGAEKQALDHDIRTLEEKLVAMRNRRRWVKEKIEDVQNRREAGLSGYRAAGRDVDTEVRALIQRPPVTPLDIDALGTGAKSRSKENTDMLRGTEFLQLRPERRTVEMARTWWQGEIAVLERRKTQISEDRKALIEGSEVWSEVTGLVAQFEARLRELIKASQTGDADEEPQQAAIRDQLSQIDTVVEELEKRLQLAESKHWNLLICAIGAELEAFLEAKALLRTLGIITDEPATTEDHSEHNETQDSTEGEAEEPLEESHDESDNEVPADLLVSHFEDHDRDPPDSPQQQSVVLRRVSSENEVPSEFLAEHKEQTKID</sequence>
<comment type="caution">
    <text evidence="3">The sequence shown here is derived from an EMBL/GenBank/DDBJ whole genome shotgun (WGS) entry which is preliminary data.</text>
</comment>
<dbReference type="EMBL" id="JAAOAO010000417">
    <property type="protein sequence ID" value="KAF5542828.1"/>
    <property type="molecule type" value="Genomic_DNA"/>
</dbReference>
<feature type="compositionally biased region" description="Polar residues" evidence="2">
    <location>
        <begin position="109"/>
        <end position="125"/>
    </location>
</feature>
<protein>
    <submittedName>
        <fullName evidence="3">Cellular myosin heavy chain type a</fullName>
    </submittedName>
</protein>
<evidence type="ECO:0000256" key="1">
    <source>
        <dbReference type="SAM" id="Coils"/>
    </source>
</evidence>